<keyword evidence="4" id="KW-1185">Reference proteome</keyword>
<reference evidence="3 4" key="1">
    <citation type="submission" date="2024-03" db="EMBL/GenBank/DDBJ databases">
        <title>Whole genome sequencing of Streptomyces racemochromogenes, to identify antimicrobial biosynthetic gene clusters.</title>
        <authorList>
            <person name="Suryawanshi P."/>
            <person name="Krishnaraj P.U."/>
            <person name="Arun Y.P."/>
            <person name="Suryawanshi M.P."/>
            <person name="Rakshit O."/>
        </authorList>
    </citation>
    <scope>NUCLEOTIDE SEQUENCE [LARGE SCALE GENOMIC DNA]</scope>
    <source>
        <strain evidence="3 4">AUDT626</strain>
    </source>
</reference>
<proteinExistence type="predicted"/>
<dbReference type="Pfam" id="PF13449">
    <property type="entry name" value="Phytase-like"/>
    <property type="match status" value="1"/>
</dbReference>
<comment type="caution">
    <text evidence="3">The sequence shown here is derived from an EMBL/GenBank/DDBJ whole genome shotgun (WGS) entry which is preliminary data.</text>
</comment>
<name>A0ABW7PAP0_9ACTN</name>
<dbReference type="PANTHER" id="PTHR37957">
    <property type="entry name" value="BLR7070 PROTEIN"/>
    <property type="match status" value="1"/>
</dbReference>
<feature type="chain" id="PRO_5046992352" evidence="1">
    <location>
        <begin position="27"/>
        <end position="358"/>
    </location>
</feature>
<dbReference type="PANTHER" id="PTHR37957:SF1">
    <property type="entry name" value="PHYTASE-LIKE DOMAIN-CONTAINING PROTEIN"/>
    <property type="match status" value="1"/>
</dbReference>
<dbReference type="InterPro" id="IPR027372">
    <property type="entry name" value="Phytase-like_dom"/>
</dbReference>
<evidence type="ECO:0000313" key="3">
    <source>
        <dbReference type="EMBL" id="MFH7595427.1"/>
    </source>
</evidence>
<organism evidence="3 4">
    <name type="scientific">Streptomyces racemochromogenes</name>
    <dbReference type="NCBI Taxonomy" id="67353"/>
    <lineage>
        <taxon>Bacteria</taxon>
        <taxon>Bacillati</taxon>
        <taxon>Actinomycetota</taxon>
        <taxon>Actinomycetes</taxon>
        <taxon>Kitasatosporales</taxon>
        <taxon>Streptomycetaceae</taxon>
        <taxon>Streptomyces</taxon>
    </lineage>
</organism>
<protein>
    <submittedName>
        <fullName evidence="3">Esterase-like activity of phytase family protein</fullName>
    </submittedName>
</protein>
<dbReference type="Proteomes" id="UP001610631">
    <property type="component" value="Unassembled WGS sequence"/>
</dbReference>
<evidence type="ECO:0000256" key="1">
    <source>
        <dbReference type="SAM" id="SignalP"/>
    </source>
</evidence>
<feature type="signal peptide" evidence="1">
    <location>
        <begin position="1"/>
        <end position="26"/>
    </location>
</feature>
<evidence type="ECO:0000313" key="4">
    <source>
        <dbReference type="Proteomes" id="UP001610631"/>
    </source>
</evidence>
<accession>A0ABW7PAP0</accession>
<keyword evidence="1" id="KW-0732">Signal</keyword>
<gene>
    <name evidence="3" type="ORF">WDV06_10025</name>
</gene>
<sequence>MRLRTLVTTAVATAALSAALVPAAGAAPQDREGDRACSPYMSVAGFSDSLDKAQLDGKPVGGISGLALDRDGTVAAVSDESALYRLEVAGGDTPAATATARLPLTDGAGKVLDSEAVVVDRDGTYLVTDETAPAVRRYDRTGRVLATLPVPPAFRIAPEGRATANQTFESLTLLPGGHTLVAALEGPLAGDGKDARGRTLQRIQTWERRRDGEFVLGRQYAYPVDAGHGIAELAATRDGRLIVLERGFTREFKITARLYAADPLGPSDTSKTGTLTEGPGLRPARKTAIGDFDACPTLGAPSKLPQNHPLVDNIEGMTVLGHDGAGRVRLLLVSDDNELPQQITRLYRVDVRLPARRP</sequence>
<dbReference type="SUPFAM" id="SSF63829">
    <property type="entry name" value="Calcium-dependent phosphotriesterase"/>
    <property type="match status" value="1"/>
</dbReference>
<feature type="domain" description="Phytase-like" evidence="2">
    <location>
        <begin position="59"/>
        <end position="337"/>
    </location>
</feature>
<dbReference type="RefSeq" id="WP_395509287.1">
    <property type="nucleotide sequence ID" value="NZ_JBBDHD010000018.1"/>
</dbReference>
<dbReference type="EMBL" id="JBBDHD010000018">
    <property type="protein sequence ID" value="MFH7595427.1"/>
    <property type="molecule type" value="Genomic_DNA"/>
</dbReference>
<evidence type="ECO:0000259" key="2">
    <source>
        <dbReference type="Pfam" id="PF13449"/>
    </source>
</evidence>